<reference evidence="1 2" key="1">
    <citation type="journal article" date="2021" name="Elife">
        <title>Chloroplast acquisition without the gene transfer in kleptoplastic sea slugs, Plakobranchus ocellatus.</title>
        <authorList>
            <person name="Maeda T."/>
            <person name="Takahashi S."/>
            <person name="Yoshida T."/>
            <person name="Shimamura S."/>
            <person name="Takaki Y."/>
            <person name="Nagai Y."/>
            <person name="Toyoda A."/>
            <person name="Suzuki Y."/>
            <person name="Arimoto A."/>
            <person name="Ishii H."/>
            <person name="Satoh N."/>
            <person name="Nishiyama T."/>
            <person name="Hasebe M."/>
            <person name="Maruyama T."/>
            <person name="Minagawa J."/>
            <person name="Obokata J."/>
            <person name="Shigenobu S."/>
        </authorList>
    </citation>
    <scope>NUCLEOTIDE SEQUENCE [LARGE SCALE GENOMIC DNA]</scope>
</reference>
<evidence type="ECO:0000313" key="1">
    <source>
        <dbReference type="EMBL" id="GFN88258.1"/>
    </source>
</evidence>
<organism evidence="1 2">
    <name type="scientific">Plakobranchus ocellatus</name>
    <dbReference type="NCBI Taxonomy" id="259542"/>
    <lineage>
        <taxon>Eukaryota</taxon>
        <taxon>Metazoa</taxon>
        <taxon>Spiralia</taxon>
        <taxon>Lophotrochozoa</taxon>
        <taxon>Mollusca</taxon>
        <taxon>Gastropoda</taxon>
        <taxon>Heterobranchia</taxon>
        <taxon>Euthyneura</taxon>
        <taxon>Panpulmonata</taxon>
        <taxon>Sacoglossa</taxon>
        <taxon>Placobranchoidea</taxon>
        <taxon>Plakobranchidae</taxon>
        <taxon>Plakobranchus</taxon>
    </lineage>
</organism>
<dbReference type="AlphaFoldDB" id="A0AAV3YZ03"/>
<sequence length="113" mass="12521">MSVVYLVDLGDRKCTFHVNLLRKYKRSTYASPSPSGNLDNVDNACSNQAVAGAVSLCDPSVFPFGSVSPVETSLSVDKELHPHRDSDVRFCETICSQSLPRMYQPSQKRIVVR</sequence>
<comment type="caution">
    <text evidence="1">The sequence shown here is derived from an EMBL/GenBank/DDBJ whole genome shotgun (WGS) entry which is preliminary data.</text>
</comment>
<evidence type="ECO:0000313" key="2">
    <source>
        <dbReference type="Proteomes" id="UP000735302"/>
    </source>
</evidence>
<dbReference type="EMBL" id="BLXT01001848">
    <property type="protein sequence ID" value="GFN88258.1"/>
    <property type="molecule type" value="Genomic_DNA"/>
</dbReference>
<gene>
    <name evidence="1" type="ORF">PoB_001476400</name>
</gene>
<protein>
    <submittedName>
        <fullName evidence="1">Uncharacterized protein</fullName>
    </submittedName>
</protein>
<name>A0AAV3YZ03_9GAST</name>
<proteinExistence type="predicted"/>
<accession>A0AAV3YZ03</accession>
<keyword evidence="2" id="KW-1185">Reference proteome</keyword>
<dbReference type="Proteomes" id="UP000735302">
    <property type="component" value="Unassembled WGS sequence"/>
</dbReference>